<accession>A0A073AVP4</accession>
<dbReference type="Proteomes" id="UP000031419">
    <property type="component" value="Unassembled WGS sequence"/>
</dbReference>
<protein>
    <submittedName>
        <fullName evidence="1">Prokaryotic metallothionein</fullName>
    </submittedName>
</protein>
<dbReference type="RefSeq" id="WP_029720652.1">
    <property type="nucleotide sequence ID" value="NZ_JAJUIW010000015.1"/>
</dbReference>
<reference evidence="1 2" key="1">
    <citation type="submission" date="2014-06" db="EMBL/GenBank/DDBJ databases">
        <title>Saccharopolyspora rectivirgula DSM-43113 Genome sequencing.</title>
        <authorList>
            <person name="Barrera C."/>
            <person name="Millon L."/>
            <person name="Rognon B."/>
            <person name="Zaugg C."/>
            <person name="Monod M."/>
        </authorList>
    </citation>
    <scope>NUCLEOTIDE SEQUENCE [LARGE SCALE GENOMIC DNA]</scope>
    <source>
        <strain evidence="1 2">DSM 43113</strain>
    </source>
</reference>
<name>A0A073AVP4_9PSEU</name>
<evidence type="ECO:0000313" key="1">
    <source>
        <dbReference type="EMBL" id="KEI43878.1"/>
    </source>
</evidence>
<keyword evidence="2" id="KW-1185">Reference proteome</keyword>
<comment type="caution">
    <text evidence="1">The sequence shown here is derived from an EMBL/GenBank/DDBJ whole genome shotgun (WGS) entry which is preliminary data.</text>
</comment>
<evidence type="ECO:0000313" key="2">
    <source>
        <dbReference type="Proteomes" id="UP000031419"/>
    </source>
</evidence>
<organism evidence="1 2">
    <name type="scientific">Saccharopolyspora rectivirgula</name>
    <dbReference type="NCBI Taxonomy" id="28042"/>
    <lineage>
        <taxon>Bacteria</taxon>
        <taxon>Bacillati</taxon>
        <taxon>Actinomycetota</taxon>
        <taxon>Actinomycetes</taxon>
        <taxon>Pseudonocardiales</taxon>
        <taxon>Pseudonocardiaceae</taxon>
        <taxon>Saccharopolyspora</taxon>
    </lineage>
</organism>
<dbReference type="OrthoDB" id="163862at2"/>
<proteinExistence type="predicted"/>
<gene>
    <name evidence="1" type="ORF">GU90_12925</name>
</gene>
<dbReference type="eggNOG" id="ENOG5032YT5">
    <property type="taxonomic scope" value="Bacteria"/>
</dbReference>
<sequence>MGTCEVCGNEYWMTFDVHTVGGNVHTFDSLECAAQRLAPQCEHCGCRILGHGVEVSGRFFCCASCARRSEMSMAEQVRDAVGVRPS</sequence>
<dbReference type="EMBL" id="JNVU01000031">
    <property type="protein sequence ID" value="KEI43878.1"/>
    <property type="molecule type" value="Genomic_DNA"/>
</dbReference>
<dbReference type="AlphaFoldDB" id="A0A073AVP4"/>